<keyword evidence="7 9" id="KW-0472">Membrane</keyword>
<gene>
    <name evidence="10" type="ORF">Snoj_63590</name>
</gene>
<evidence type="ECO:0000256" key="7">
    <source>
        <dbReference type="ARBA" id="ARBA00023136"/>
    </source>
</evidence>
<dbReference type="InterPro" id="IPR004268">
    <property type="entry name" value="MurJ"/>
</dbReference>
<feature type="transmembrane region" description="Helical" evidence="9">
    <location>
        <begin position="507"/>
        <end position="528"/>
    </location>
</feature>
<evidence type="ECO:0000256" key="1">
    <source>
        <dbReference type="ARBA" id="ARBA00004651"/>
    </source>
</evidence>
<feature type="transmembrane region" description="Helical" evidence="9">
    <location>
        <begin position="456"/>
        <end position="473"/>
    </location>
</feature>
<protein>
    <recommendedName>
        <fullName evidence="12">Virulence factor MviN</fullName>
    </recommendedName>
</protein>
<evidence type="ECO:0000313" key="10">
    <source>
        <dbReference type="EMBL" id="GHI72441.1"/>
    </source>
</evidence>
<feature type="transmembrane region" description="Helical" evidence="9">
    <location>
        <begin position="320"/>
        <end position="346"/>
    </location>
</feature>
<accession>A0ABQ3SWB9</accession>
<reference evidence="11" key="1">
    <citation type="submission" date="2023-07" db="EMBL/GenBank/DDBJ databases">
        <title>Whole genome shotgun sequence of Streptomyces nojiriensis NBRC 13794.</title>
        <authorList>
            <person name="Komaki H."/>
            <person name="Tamura T."/>
        </authorList>
    </citation>
    <scope>NUCLEOTIDE SEQUENCE [LARGE SCALE GENOMIC DNA]</scope>
    <source>
        <strain evidence="11">NBRC 13794</strain>
    </source>
</reference>
<keyword evidence="3 9" id="KW-0812">Transmembrane</keyword>
<dbReference type="EMBL" id="BNEC01000005">
    <property type="protein sequence ID" value="GHI72441.1"/>
    <property type="molecule type" value="Genomic_DNA"/>
</dbReference>
<feature type="transmembrane region" description="Helical" evidence="9">
    <location>
        <begin position="388"/>
        <end position="407"/>
    </location>
</feature>
<feature type="region of interest" description="Disordered" evidence="8">
    <location>
        <begin position="22"/>
        <end position="213"/>
    </location>
</feature>
<evidence type="ECO:0000256" key="8">
    <source>
        <dbReference type="SAM" id="MobiDB-lite"/>
    </source>
</evidence>
<evidence type="ECO:0000256" key="2">
    <source>
        <dbReference type="ARBA" id="ARBA00022475"/>
    </source>
</evidence>
<feature type="transmembrane region" description="Helical" evidence="9">
    <location>
        <begin position="540"/>
        <end position="559"/>
    </location>
</feature>
<dbReference type="PANTHER" id="PTHR47019">
    <property type="entry name" value="LIPID II FLIPPASE MURJ"/>
    <property type="match status" value="1"/>
</dbReference>
<dbReference type="PANTHER" id="PTHR47019:SF1">
    <property type="entry name" value="LIPID II FLIPPASE MURJ"/>
    <property type="match status" value="1"/>
</dbReference>
<evidence type="ECO:0000256" key="9">
    <source>
        <dbReference type="SAM" id="Phobius"/>
    </source>
</evidence>
<evidence type="ECO:0000256" key="6">
    <source>
        <dbReference type="ARBA" id="ARBA00022989"/>
    </source>
</evidence>
<keyword evidence="2" id="KW-1003">Cell membrane</keyword>
<feature type="transmembrane region" description="Helical" evidence="9">
    <location>
        <begin position="612"/>
        <end position="633"/>
    </location>
</feature>
<dbReference type="Proteomes" id="UP000613974">
    <property type="component" value="Unassembled WGS sequence"/>
</dbReference>
<keyword evidence="6 9" id="KW-1133">Transmembrane helix</keyword>
<keyword evidence="11" id="KW-1185">Reference proteome</keyword>
<comment type="caution">
    <text evidence="10">The sequence shown here is derived from an EMBL/GenBank/DDBJ whole genome shotgun (WGS) entry which is preliminary data.</text>
</comment>
<evidence type="ECO:0000256" key="4">
    <source>
        <dbReference type="ARBA" id="ARBA00022960"/>
    </source>
</evidence>
<evidence type="ECO:0008006" key="12">
    <source>
        <dbReference type="Google" id="ProtNLM"/>
    </source>
</evidence>
<sequence>MTGRPAGDPGLAAAAAPAVPVPAAPGFAAGGLPGGNPGARRPVFGSAGYPGGASGRHSMQVAASGFGETSEARASQARRAVALSATPGGSQAPESAGPAGGRLRHARRAGGLSTTPGGSQVVDEPFAPAGPGGSQLPESATPSGSGPGGRARLRQARRAGGLSAPPGGGQAAGGLSATPGGSRAAGGAATPGASQLPESATPSGSGPGTGGSQPLGRFLAKAAAVTAGLTAAGAVFGLVRDQTIAHLFGAGHDSDAFLIAWTVPEMASTLLIEDAMALLMVPAFSHALARRAAGRAGLTRREARAQDPVRLLVGATLPRLVVLLAAVASVLVVAAPAVVSVLAPGLPDPALAVECTRLTALTVLSFGIAGYFSAALRAHRSFLPPAAIYVSYNVGIIGTMVALHTLWGVRAAAAGVAVGGFLMALVQLPAFVRNVGFGPPRAKKAAPRSQRDRDRPTLIAFGVIAPVIFFAVFRQSQVLVERFLAASLPPGAISHLNYAQKVAQMPMVLSLMICTVTFPVVAQAMAAGEREKARRRVEQDLALASLAVLMGTALVIGYAPQIIQVLFERGAFTHEDTLATASVMRVYGLGLLGHCLVGALSRPFFSTARPTWFPAFAMGAGLLVNIVAGAFAVRWWGTYGIAAANAAGISTTAVLLLTGLGSRIIAIQVRRVVGSIGRLAVAAVAAAGTGWIAGPKIPDPMLSAALGCLLVPAMFGATGMAIRALEVTALPGQISQLTQRFRNVR</sequence>
<evidence type="ECO:0000256" key="3">
    <source>
        <dbReference type="ARBA" id="ARBA00022692"/>
    </source>
</evidence>
<evidence type="ECO:0000313" key="11">
    <source>
        <dbReference type="Proteomes" id="UP000613974"/>
    </source>
</evidence>
<organism evidence="10 11">
    <name type="scientific">Streptomyces nojiriensis</name>
    <dbReference type="NCBI Taxonomy" id="66374"/>
    <lineage>
        <taxon>Bacteria</taxon>
        <taxon>Bacillati</taxon>
        <taxon>Actinomycetota</taxon>
        <taxon>Actinomycetes</taxon>
        <taxon>Kitasatosporales</taxon>
        <taxon>Streptomycetaceae</taxon>
        <taxon>Streptomyces</taxon>
    </lineage>
</organism>
<dbReference type="RefSeq" id="WP_373297385.1">
    <property type="nucleotide sequence ID" value="NZ_BMRL01000003.1"/>
</dbReference>
<comment type="subcellular location">
    <subcellularLocation>
        <location evidence="1">Cell membrane</location>
        <topology evidence="1">Multi-pass membrane protein</topology>
    </subcellularLocation>
</comment>
<dbReference type="InterPro" id="IPR051050">
    <property type="entry name" value="Lipid_II_flippase_MurJ/MviN"/>
</dbReference>
<feature type="transmembrane region" description="Helical" evidence="9">
    <location>
        <begin position="639"/>
        <end position="660"/>
    </location>
</feature>
<feature type="compositionally biased region" description="Gly residues" evidence="8">
    <location>
        <begin position="28"/>
        <end position="37"/>
    </location>
</feature>
<dbReference type="PRINTS" id="PR01806">
    <property type="entry name" value="VIRFACTRMVIN"/>
</dbReference>
<feature type="transmembrane region" description="Helical" evidence="9">
    <location>
        <begin position="358"/>
        <end position="376"/>
    </location>
</feature>
<feature type="transmembrane region" description="Helical" evidence="9">
    <location>
        <begin position="704"/>
        <end position="725"/>
    </location>
</feature>
<keyword evidence="4" id="KW-0133">Cell shape</keyword>
<feature type="transmembrane region" description="Helical" evidence="9">
    <location>
        <begin position="413"/>
        <end position="435"/>
    </location>
</feature>
<keyword evidence="5" id="KW-0573">Peptidoglycan synthesis</keyword>
<proteinExistence type="predicted"/>
<evidence type="ECO:0000256" key="5">
    <source>
        <dbReference type="ARBA" id="ARBA00022984"/>
    </source>
</evidence>
<name>A0ABQ3SWB9_9ACTN</name>
<feature type="transmembrane region" description="Helical" evidence="9">
    <location>
        <begin position="579"/>
        <end position="600"/>
    </location>
</feature>
<feature type="transmembrane region" description="Helical" evidence="9">
    <location>
        <begin position="672"/>
        <end position="692"/>
    </location>
</feature>
<dbReference type="Pfam" id="PF03023">
    <property type="entry name" value="MurJ"/>
    <property type="match status" value="1"/>
</dbReference>